<keyword evidence="1" id="KW-1133">Transmembrane helix</keyword>
<keyword evidence="4" id="KW-1185">Reference proteome</keyword>
<reference evidence="4" key="1">
    <citation type="submission" date="2016-10" db="EMBL/GenBank/DDBJ databases">
        <authorList>
            <person name="Varghese N."/>
            <person name="Submissions S."/>
        </authorList>
    </citation>
    <scope>NUCLEOTIDE SEQUENCE [LARGE SCALE GENOMIC DNA]</scope>
    <source>
        <strain evidence="4">DSM 44437</strain>
    </source>
</reference>
<feature type="transmembrane region" description="Helical" evidence="1">
    <location>
        <begin position="178"/>
        <end position="203"/>
    </location>
</feature>
<keyword evidence="1" id="KW-0472">Membrane</keyword>
<keyword evidence="1" id="KW-0812">Transmembrane</keyword>
<name>A0A1H9Q9S7_9PSEU</name>
<dbReference type="STRING" id="65499.SAMN04488000_11058"/>
<accession>A0A1H9Q9S7</accession>
<feature type="transmembrane region" description="Helical" evidence="1">
    <location>
        <begin position="64"/>
        <end position="81"/>
    </location>
</feature>
<proteinExistence type="predicted"/>
<dbReference type="Proteomes" id="UP000199503">
    <property type="component" value="Unassembled WGS sequence"/>
</dbReference>
<protein>
    <recommendedName>
        <fullName evidence="2">DUF4328 domain-containing protein</fullName>
    </recommendedName>
</protein>
<evidence type="ECO:0000313" key="4">
    <source>
        <dbReference type="Proteomes" id="UP000199503"/>
    </source>
</evidence>
<evidence type="ECO:0000313" key="3">
    <source>
        <dbReference type="EMBL" id="SER57158.1"/>
    </source>
</evidence>
<dbReference type="Pfam" id="PF14219">
    <property type="entry name" value="DUF4328"/>
    <property type="match status" value="1"/>
</dbReference>
<sequence>MEHFKSVRGLGFAASVLIGLVALGNVAEAAADWLTYATIRDYRAQNATTAELALHYRVRVLTNWPPAVITFAAITVFVMWLHNARINAERGDPAAVHRRGRDWVWLSWFVPVVNLWFPKVVVDDVWRACDPRLRGLPMAERPLPATTARWWAAFVLMWVLDFAHLPSYQDGDPALGSYLIAAVVTTLCAVVGIVAAVFAVQVVRQISAFQRPGRVVRPLRTDPWPG</sequence>
<dbReference type="RefSeq" id="WP_177229895.1">
    <property type="nucleotide sequence ID" value="NZ_FOFV01000010.1"/>
</dbReference>
<dbReference type="AlphaFoldDB" id="A0A1H9Q9S7"/>
<organism evidence="3 4">
    <name type="scientific">Lentzea albida</name>
    <dbReference type="NCBI Taxonomy" id="65499"/>
    <lineage>
        <taxon>Bacteria</taxon>
        <taxon>Bacillati</taxon>
        <taxon>Actinomycetota</taxon>
        <taxon>Actinomycetes</taxon>
        <taxon>Pseudonocardiales</taxon>
        <taxon>Pseudonocardiaceae</taxon>
        <taxon>Lentzea</taxon>
    </lineage>
</organism>
<evidence type="ECO:0000259" key="2">
    <source>
        <dbReference type="Pfam" id="PF14219"/>
    </source>
</evidence>
<dbReference type="InterPro" id="IPR025565">
    <property type="entry name" value="DUF4328"/>
</dbReference>
<gene>
    <name evidence="3" type="ORF">SAMN04488000_11058</name>
</gene>
<evidence type="ECO:0000256" key="1">
    <source>
        <dbReference type="SAM" id="Phobius"/>
    </source>
</evidence>
<feature type="domain" description="DUF4328" evidence="2">
    <location>
        <begin position="51"/>
        <end position="207"/>
    </location>
</feature>
<dbReference type="EMBL" id="FOFV01000010">
    <property type="protein sequence ID" value="SER57158.1"/>
    <property type="molecule type" value="Genomic_DNA"/>
</dbReference>